<dbReference type="RefSeq" id="WP_179642336.1">
    <property type="nucleotide sequence ID" value="NZ_BAAAYY010000013.1"/>
</dbReference>
<dbReference type="GO" id="GO:0005886">
    <property type="term" value="C:plasma membrane"/>
    <property type="evidence" value="ECO:0007669"/>
    <property type="project" value="UniProtKB-SubCell"/>
</dbReference>
<keyword evidence="2" id="KW-1003">Cell membrane</keyword>
<evidence type="ECO:0000313" key="8">
    <source>
        <dbReference type="Proteomes" id="UP000589036"/>
    </source>
</evidence>
<keyword evidence="5 6" id="KW-0472">Membrane</keyword>
<evidence type="ECO:0000256" key="6">
    <source>
        <dbReference type="SAM" id="Phobius"/>
    </source>
</evidence>
<keyword evidence="8" id="KW-1185">Reference proteome</keyword>
<comment type="caution">
    <text evidence="7">The sequence shown here is derived from an EMBL/GenBank/DDBJ whole genome shotgun (WGS) entry which is preliminary data.</text>
</comment>
<dbReference type="EMBL" id="JACCCC010000001">
    <property type="protein sequence ID" value="NYE46190.1"/>
    <property type="molecule type" value="Genomic_DNA"/>
</dbReference>
<comment type="subcellular location">
    <subcellularLocation>
        <location evidence="1">Cell membrane</location>
        <topology evidence="1">Multi-pass membrane protein</topology>
    </subcellularLocation>
</comment>
<evidence type="ECO:0000256" key="4">
    <source>
        <dbReference type="ARBA" id="ARBA00022989"/>
    </source>
</evidence>
<proteinExistence type="predicted"/>
<accession>A0A852TWG4</accession>
<name>A0A852TWG4_9ACTN</name>
<evidence type="ECO:0000256" key="5">
    <source>
        <dbReference type="ARBA" id="ARBA00023136"/>
    </source>
</evidence>
<protein>
    <recommendedName>
        <fullName evidence="9">Aromatic acid exporter family member 1</fullName>
    </recommendedName>
</protein>
<feature type="transmembrane region" description="Helical" evidence="6">
    <location>
        <begin position="115"/>
        <end position="131"/>
    </location>
</feature>
<evidence type="ECO:0000313" key="7">
    <source>
        <dbReference type="EMBL" id="NYE46190.1"/>
    </source>
</evidence>
<evidence type="ECO:0008006" key="9">
    <source>
        <dbReference type="Google" id="ProtNLM"/>
    </source>
</evidence>
<dbReference type="AlphaFoldDB" id="A0A852TWG4"/>
<feature type="transmembrane region" description="Helical" evidence="6">
    <location>
        <begin position="138"/>
        <end position="156"/>
    </location>
</feature>
<gene>
    <name evidence="7" type="ORF">HDA32_001310</name>
</gene>
<sequence length="414" mass="45187">MGERVERERREPGGRKDLGVRERIAARAKRARAYSGHDRDTVFFVLKSSVAAFLSWVLADTVLQAQSPAFAPFSAVLMMQATIYRSLTQSLHYVLAIALGVALQGALGFLLGPHLWTFALAAVAALAIGRWRRLGSQGNSVATAAFFAYSTFAMATSTSDRLTQLGSIVVLVLIGSALGVVVNLVLFPPMRYRSARHGVTSLSHAMYDLLGDMSPVLREGAPGSGRTDDWWRRARDMRAMVEQAEASVGTAEESIYFNPRRLLHRGTPGFSGYRTTVNALARAVEELSSIARGLHYYGRAEGGTEGSHGEFLSAYGEFLASIGAITQELSELTDTRLSEQVGAFGGHLDRARRCYERLKETARQSSLDSADHSHAYGILLVDASRLLEEFQYCCEALAQAVGEPLRTGEDRMQS</sequence>
<dbReference type="Pfam" id="PF06081">
    <property type="entry name" value="ArAE_1"/>
    <property type="match status" value="1"/>
</dbReference>
<evidence type="ECO:0000256" key="3">
    <source>
        <dbReference type="ARBA" id="ARBA00022692"/>
    </source>
</evidence>
<dbReference type="InterPro" id="IPR010343">
    <property type="entry name" value="ArAE_1"/>
</dbReference>
<feature type="transmembrane region" description="Helical" evidence="6">
    <location>
        <begin position="168"/>
        <end position="187"/>
    </location>
</feature>
<feature type="transmembrane region" description="Helical" evidence="6">
    <location>
        <begin position="91"/>
        <end position="109"/>
    </location>
</feature>
<evidence type="ECO:0000256" key="1">
    <source>
        <dbReference type="ARBA" id="ARBA00004651"/>
    </source>
</evidence>
<dbReference type="Proteomes" id="UP000589036">
    <property type="component" value="Unassembled WGS sequence"/>
</dbReference>
<organism evidence="7 8">
    <name type="scientific">Spinactinospora alkalitolerans</name>
    <dbReference type="NCBI Taxonomy" id="687207"/>
    <lineage>
        <taxon>Bacteria</taxon>
        <taxon>Bacillati</taxon>
        <taxon>Actinomycetota</taxon>
        <taxon>Actinomycetes</taxon>
        <taxon>Streptosporangiales</taxon>
        <taxon>Nocardiopsidaceae</taxon>
        <taxon>Spinactinospora</taxon>
    </lineage>
</organism>
<reference evidence="7 8" key="1">
    <citation type="submission" date="2020-07" db="EMBL/GenBank/DDBJ databases">
        <title>Sequencing the genomes of 1000 actinobacteria strains.</title>
        <authorList>
            <person name="Klenk H.-P."/>
        </authorList>
    </citation>
    <scope>NUCLEOTIDE SEQUENCE [LARGE SCALE GENOMIC DNA]</scope>
    <source>
        <strain evidence="7 8">CXB654</strain>
    </source>
</reference>
<keyword evidence="3 6" id="KW-0812">Transmembrane</keyword>
<evidence type="ECO:0000256" key="2">
    <source>
        <dbReference type="ARBA" id="ARBA00022475"/>
    </source>
</evidence>
<keyword evidence="4 6" id="KW-1133">Transmembrane helix</keyword>